<dbReference type="SUPFAM" id="SSF69318">
    <property type="entry name" value="Integrin alpha N-terminal domain"/>
    <property type="match status" value="1"/>
</dbReference>
<dbReference type="KEGG" id="hhw:NCTC503_02567"/>
<reference evidence="1 2" key="1">
    <citation type="submission" date="2019-05" db="EMBL/GenBank/DDBJ databases">
        <authorList>
            <consortium name="Pathogen Informatics"/>
        </authorList>
    </citation>
    <scope>NUCLEOTIDE SEQUENCE [LARGE SCALE GENOMIC DNA]</scope>
    <source>
        <strain evidence="1 2">NCTC503</strain>
    </source>
</reference>
<protein>
    <submittedName>
        <fullName evidence="1">Lipoprotein</fullName>
    </submittedName>
</protein>
<gene>
    <name evidence="1" type="ORF">NCTC503_02567</name>
</gene>
<evidence type="ECO:0000313" key="2">
    <source>
        <dbReference type="Proteomes" id="UP000308489"/>
    </source>
</evidence>
<keyword evidence="2" id="KW-1185">Reference proteome</keyword>
<keyword evidence="1" id="KW-0449">Lipoprotein</keyword>
<dbReference type="RefSeq" id="WP_138211065.1">
    <property type="nucleotide sequence ID" value="NZ_CBCRUQ010000006.1"/>
</dbReference>
<dbReference type="PROSITE" id="PS51257">
    <property type="entry name" value="PROKAR_LIPOPROTEIN"/>
    <property type="match status" value="1"/>
</dbReference>
<sequence>MNKRLLSIIVFIFSIILSGCSIIELPNNLITKPSSYISKQKLDPIMSLLLKEGKTLTIAMGDSERKSIREVDLDNDGKNEIILLYKKDNNYYNNYGVMILKQKDNVWEVINNITFSCKNIDIVDYKDITGDGKPEILVGVNSSDKNNNTLFIYSYHRGFYETLGNFPYSNLQIYDIDGDNKNELITFNTTDDKSKTSSILKLYKFNDIKPTLLDSFELNRAIVSSKMTIGKASKDINGIFLNLNLDNKSFYTDLFILKNGKLKEVLENEKNLDVKKIKTYQRYENPSKSLNIDDVLKDIVKDINSDGILEIGYAKSNNSNLNIYTPSNLMYWNQWDENNGLSISHREYYNADYKYRIGIPLSLGMNFKILQNVKEENTLNRVDFLTGDYTNKNNLLFSIKIYSKDQWALNQTMSSSGDYVILKEDEDRFYVGFLNNKLVKSNLTLDYIKDVFKPIE</sequence>
<name>A0A4U9RVK4_HATHI</name>
<proteinExistence type="predicted"/>
<dbReference type="EMBL" id="LR590481">
    <property type="protein sequence ID" value="VTQ95686.1"/>
    <property type="molecule type" value="Genomic_DNA"/>
</dbReference>
<evidence type="ECO:0000313" key="1">
    <source>
        <dbReference type="EMBL" id="VTQ95686.1"/>
    </source>
</evidence>
<dbReference type="AlphaFoldDB" id="A0A4U9RVK4"/>
<accession>A0A4U9RVK4</accession>
<dbReference type="Proteomes" id="UP000308489">
    <property type="component" value="Chromosome 1"/>
</dbReference>
<dbReference type="InterPro" id="IPR028994">
    <property type="entry name" value="Integrin_alpha_N"/>
</dbReference>
<dbReference type="OrthoDB" id="1743319at2"/>
<organism evidence="1 2">
    <name type="scientific">Hathewaya histolytica</name>
    <name type="common">Clostridium histolyticum</name>
    <dbReference type="NCBI Taxonomy" id="1498"/>
    <lineage>
        <taxon>Bacteria</taxon>
        <taxon>Bacillati</taxon>
        <taxon>Bacillota</taxon>
        <taxon>Clostridia</taxon>
        <taxon>Eubacteriales</taxon>
        <taxon>Clostridiaceae</taxon>
        <taxon>Hathewaya</taxon>
    </lineage>
</organism>